<sequence>MKQILFLSFLLLIVLSGCGMQEREKLVKNKEKELARKEQELITREEALRLKEESLAKKQQKLDSTQLDSAFYNPSITGSWNVRMVCVETNCTGSAIGDTKNEIWDISYQNDRVIAKAMTDNTVVRTYEGTYNNNLLELRDNIEVSPNTPATEIVVRLTLLNNTLEGQRQIIRSGDCRIVYSMQLDKGNNVILLN</sequence>
<dbReference type="RefSeq" id="WP_185270055.1">
    <property type="nucleotide sequence ID" value="NZ_CP055156.1"/>
</dbReference>
<protein>
    <recommendedName>
        <fullName evidence="4">Lipoprotein</fullName>
    </recommendedName>
</protein>
<evidence type="ECO:0000313" key="3">
    <source>
        <dbReference type="Proteomes" id="UP000515237"/>
    </source>
</evidence>
<name>A0A7G7G8U0_9BACT</name>
<gene>
    <name evidence="2" type="ORF">HUW51_12895</name>
</gene>
<dbReference type="Proteomes" id="UP000515237">
    <property type="component" value="Chromosome"/>
</dbReference>
<reference evidence="2 3" key="1">
    <citation type="journal article" date="2018" name="Int. J. Syst. Evol. Microbiol.">
        <title>Adhaeribacter swui sp. nov., isolated from wet mud.</title>
        <authorList>
            <person name="Kim D.U."/>
            <person name="Kim K.W."/>
            <person name="Kang M.S."/>
            <person name="Kim J.Y."/>
            <person name="Jang J.H."/>
            <person name="Kim M.K."/>
        </authorList>
    </citation>
    <scope>NUCLEOTIDE SEQUENCE [LARGE SCALE GENOMIC DNA]</scope>
    <source>
        <strain evidence="2 3">KCTC 52873</strain>
    </source>
</reference>
<evidence type="ECO:0000313" key="2">
    <source>
        <dbReference type="EMBL" id="QNF33574.1"/>
    </source>
</evidence>
<organism evidence="2 3">
    <name type="scientific">Adhaeribacter swui</name>
    <dbReference type="NCBI Taxonomy" id="2086471"/>
    <lineage>
        <taxon>Bacteria</taxon>
        <taxon>Pseudomonadati</taxon>
        <taxon>Bacteroidota</taxon>
        <taxon>Cytophagia</taxon>
        <taxon>Cytophagales</taxon>
        <taxon>Hymenobacteraceae</taxon>
        <taxon>Adhaeribacter</taxon>
    </lineage>
</organism>
<keyword evidence="3" id="KW-1185">Reference proteome</keyword>
<dbReference type="EMBL" id="CP055156">
    <property type="protein sequence ID" value="QNF33574.1"/>
    <property type="molecule type" value="Genomic_DNA"/>
</dbReference>
<dbReference type="AlphaFoldDB" id="A0A7G7G8U0"/>
<accession>A0A7G7G8U0</accession>
<feature type="coiled-coil region" evidence="1">
    <location>
        <begin position="20"/>
        <end position="47"/>
    </location>
</feature>
<dbReference type="PROSITE" id="PS51257">
    <property type="entry name" value="PROKAR_LIPOPROTEIN"/>
    <property type="match status" value="1"/>
</dbReference>
<keyword evidence="1" id="KW-0175">Coiled coil</keyword>
<evidence type="ECO:0000256" key="1">
    <source>
        <dbReference type="SAM" id="Coils"/>
    </source>
</evidence>
<evidence type="ECO:0008006" key="4">
    <source>
        <dbReference type="Google" id="ProtNLM"/>
    </source>
</evidence>
<proteinExistence type="predicted"/>
<dbReference type="KEGG" id="aswu:HUW51_12895"/>